<dbReference type="InterPro" id="IPR007795">
    <property type="entry name" value="T7SS_EccB"/>
</dbReference>
<dbReference type="GO" id="GO:0005576">
    <property type="term" value="C:extracellular region"/>
    <property type="evidence" value="ECO:0007669"/>
    <property type="project" value="TreeGrafter"/>
</dbReference>
<dbReference type="Proteomes" id="UP000198688">
    <property type="component" value="Chromosome I"/>
</dbReference>
<name>A0A1H1XL54_9ACTN</name>
<protein>
    <submittedName>
        <fullName evidence="2">Type VII secretion protein EccB</fullName>
    </submittedName>
</protein>
<keyword evidence="3" id="KW-1185">Reference proteome</keyword>
<dbReference type="RefSeq" id="WP_092544421.1">
    <property type="nucleotide sequence ID" value="NZ_BOMJ01000048.1"/>
</dbReference>
<evidence type="ECO:0000313" key="3">
    <source>
        <dbReference type="Proteomes" id="UP000198688"/>
    </source>
</evidence>
<keyword evidence="1" id="KW-0812">Transmembrane</keyword>
<keyword evidence="1" id="KW-1133">Transmembrane helix</keyword>
<reference evidence="2 3" key="1">
    <citation type="submission" date="2016-10" db="EMBL/GenBank/DDBJ databases">
        <authorList>
            <person name="de Groot N.N."/>
        </authorList>
    </citation>
    <scope>NUCLEOTIDE SEQUENCE [LARGE SCALE GENOMIC DNA]</scope>
    <source>
        <strain evidence="2 3">DSM 43941</strain>
    </source>
</reference>
<dbReference type="EMBL" id="LT629758">
    <property type="protein sequence ID" value="SDT09987.1"/>
    <property type="molecule type" value="Genomic_DNA"/>
</dbReference>
<organism evidence="2 3">
    <name type="scientific">Actinoplanes derwentensis</name>
    <dbReference type="NCBI Taxonomy" id="113562"/>
    <lineage>
        <taxon>Bacteria</taxon>
        <taxon>Bacillati</taxon>
        <taxon>Actinomycetota</taxon>
        <taxon>Actinomycetes</taxon>
        <taxon>Micromonosporales</taxon>
        <taxon>Micromonosporaceae</taxon>
        <taxon>Actinoplanes</taxon>
    </lineage>
</organism>
<dbReference type="AlphaFoldDB" id="A0A1H1XL54"/>
<dbReference type="Pfam" id="PF05108">
    <property type="entry name" value="T7SS_ESX1_EccB"/>
    <property type="match status" value="1"/>
</dbReference>
<dbReference type="STRING" id="113562.SAMN04489716_2504"/>
<dbReference type="PANTHER" id="PTHR40765">
    <property type="entry name" value="ESX-2 SECRETION SYSTEM ATPASE ECCB2"/>
    <property type="match status" value="1"/>
</dbReference>
<evidence type="ECO:0000313" key="2">
    <source>
        <dbReference type="EMBL" id="SDT09987.1"/>
    </source>
</evidence>
<dbReference type="InterPro" id="IPR044857">
    <property type="entry name" value="T7SS_EccB_R1"/>
</dbReference>
<sequence>MQTQRDHVHAQTFMVGRISSALVEGDPTAAQIPGQRLQTGLAVGTLLAVLLVAGFAVYGWIVPGGSTVYKQTGAILVEKETGNRYVYLDGALHPTPDLASALLIQNGGQIKLISRDSLKGVPRSYAVGVPGAPARVPEPEALVAGPWLACLPDSAVPGAKSSGVGLNLEPAVPAEHLPAGSFTVVRGRGRVHYLVTQYLKYKIADEAALVALGAAASGPPAAPAVWLGTLGDGPDLGPAVIPGAGKNGPEVGGERHQVGTLFRQGGQLFVLRTDGLAPMSRTEFLIADAADEAAPVELDPSALVGAERSADNSLLDRLPDLAALKPVTPGGRALCVRQKPVSADAFTSEVVFVERGLAAVDSNGRPFVLSRIGSGMVVKPAPSATEAPLYLVSDQGIAYRLADSEATGALKLDAAAPVPFPAGLLAGMEQGPVLSREAVVGLPKG</sequence>
<dbReference type="OrthoDB" id="3847604at2"/>
<proteinExistence type="predicted"/>
<evidence type="ECO:0000256" key="1">
    <source>
        <dbReference type="SAM" id="Phobius"/>
    </source>
</evidence>
<keyword evidence="1" id="KW-0472">Membrane</keyword>
<gene>
    <name evidence="2" type="ORF">SAMN04489716_2504</name>
</gene>
<dbReference type="NCBIfam" id="TIGR03919">
    <property type="entry name" value="T7SS_EccB"/>
    <property type="match status" value="1"/>
</dbReference>
<dbReference type="PANTHER" id="PTHR40765:SF2">
    <property type="entry name" value="ESX-2 SECRETION SYSTEM ATPASE ECCB2"/>
    <property type="match status" value="1"/>
</dbReference>
<feature type="transmembrane region" description="Helical" evidence="1">
    <location>
        <begin position="41"/>
        <end position="61"/>
    </location>
</feature>
<accession>A0A1H1XL54</accession>
<dbReference type="Gene3D" id="3.30.2390.20">
    <property type="entry name" value="Type VII secretion system EccB, repeat 1 domain"/>
    <property type="match status" value="1"/>
</dbReference>